<name>A0A5A9XQT3_9BACT</name>
<dbReference type="Proteomes" id="UP000324298">
    <property type="component" value="Unassembled WGS sequence"/>
</dbReference>
<organism evidence="1 2">
    <name type="scientific">Oryzomonas rubra</name>
    <dbReference type="NCBI Taxonomy" id="2509454"/>
    <lineage>
        <taxon>Bacteria</taxon>
        <taxon>Pseudomonadati</taxon>
        <taxon>Thermodesulfobacteriota</taxon>
        <taxon>Desulfuromonadia</taxon>
        <taxon>Geobacterales</taxon>
        <taxon>Geobacteraceae</taxon>
        <taxon>Oryzomonas</taxon>
    </lineage>
</organism>
<proteinExistence type="predicted"/>
<protein>
    <submittedName>
        <fullName evidence="1">Uncharacterized protein</fullName>
    </submittedName>
</protein>
<comment type="caution">
    <text evidence="1">The sequence shown here is derived from an EMBL/GenBank/DDBJ whole genome shotgun (WGS) entry which is preliminary data.</text>
</comment>
<dbReference type="AlphaFoldDB" id="A0A5A9XQT3"/>
<dbReference type="OrthoDB" id="9850416at2"/>
<reference evidence="1 2" key="1">
    <citation type="submission" date="2019-04" db="EMBL/GenBank/DDBJ databases">
        <title>Geobacter ruber sp. nov., ferric-reducing bacteria isolated from paddy soil.</title>
        <authorList>
            <person name="Xu Z."/>
            <person name="Masuda Y."/>
            <person name="Itoh H."/>
            <person name="Senoo K."/>
        </authorList>
    </citation>
    <scope>NUCLEOTIDE SEQUENCE [LARGE SCALE GENOMIC DNA]</scope>
    <source>
        <strain evidence="1 2">Red88</strain>
    </source>
</reference>
<keyword evidence="2" id="KW-1185">Reference proteome</keyword>
<dbReference type="RefSeq" id="WP_149305976.1">
    <property type="nucleotide sequence ID" value="NZ_SRSD01000001.1"/>
</dbReference>
<evidence type="ECO:0000313" key="2">
    <source>
        <dbReference type="Proteomes" id="UP000324298"/>
    </source>
</evidence>
<gene>
    <name evidence="1" type="ORF">ET418_02420</name>
</gene>
<evidence type="ECO:0000313" key="1">
    <source>
        <dbReference type="EMBL" id="KAA0895396.1"/>
    </source>
</evidence>
<dbReference type="EMBL" id="SRSD01000001">
    <property type="protein sequence ID" value="KAA0895396.1"/>
    <property type="molecule type" value="Genomic_DNA"/>
</dbReference>
<accession>A0A5A9XQT3</accession>
<sequence>MFMKSSDKVVNELRKELRAAMGDHGKLSKLHSLVTEKINHVETFGEEKENLTRFRKEVRDALNCCTSRPGF</sequence>